<organism evidence="2 3">
    <name type="scientific">Meloidogyne enterolobii</name>
    <name type="common">Root-knot nematode worm</name>
    <name type="synonym">Meloidogyne mayaguensis</name>
    <dbReference type="NCBI Taxonomy" id="390850"/>
    <lineage>
        <taxon>Eukaryota</taxon>
        <taxon>Metazoa</taxon>
        <taxon>Ecdysozoa</taxon>
        <taxon>Nematoda</taxon>
        <taxon>Chromadorea</taxon>
        <taxon>Rhabditida</taxon>
        <taxon>Tylenchina</taxon>
        <taxon>Tylenchomorpha</taxon>
        <taxon>Tylenchoidea</taxon>
        <taxon>Meloidogynidae</taxon>
        <taxon>Meloidogyninae</taxon>
        <taxon>Meloidogyne</taxon>
    </lineage>
</organism>
<feature type="region of interest" description="Disordered" evidence="1">
    <location>
        <begin position="1"/>
        <end position="21"/>
    </location>
</feature>
<dbReference type="EMBL" id="CAJEWN010004057">
    <property type="protein sequence ID" value="CAD2209205.1"/>
    <property type="molecule type" value="Genomic_DNA"/>
</dbReference>
<name>A0A6V7YCF8_MELEN</name>
<reference evidence="2 3" key="1">
    <citation type="submission" date="2020-08" db="EMBL/GenBank/DDBJ databases">
        <authorList>
            <person name="Koutsovoulos G."/>
            <person name="Danchin GJ E."/>
        </authorList>
    </citation>
    <scope>NUCLEOTIDE SEQUENCE [LARGE SCALE GENOMIC DNA]</scope>
</reference>
<evidence type="ECO:0000313" key="2">
    <source>
        <dbReference type="EMBL" id="CAD2209205.1"/>
    </source>
</evidence>
<sequence length="48" mass="5647">MVPRPRLHRKQSIRRTKYKKTPKARINDIPNVAQPDEMFDGGVCKIQK</sequence>
<protein>
    <submittedName>
        <fullName evidence="2">Uncharacterized protein</fullName>
    </submittedName>
</protein>
<evidence type="ECO:0000256" key="1">
    <source>
        <dbReference type="SAM" id="MobiDB-lite"/>
    </source>
</evidence>
<dbReference type="Proteomes" id="UP000580250">
    <property type="component" value="Unassembled WGS sequence"/>
</dbReference>
<gene>
    <name evidence="2" type="ORF">MENT_LOCUS63334</name>
</gene>
<evidence type="ECO:0000313" key="3">
    <source>
        <dbReference type="Proteomes" id="UP000580250"/>
    </source>
</evidence>
<comment type="caution">
    <text evidence="2">The sequence shown here is derived from an EMBL/GenBank/DDBJ whole genome shotgun (WGS) entry which is preliminary data.</text>
</comment>
<dbReference type="AlphaFoldDB" id="A0A6V7YCF8"/>
<accession>A0A6V7YCF8</accession>
<proteinExistence type="predicted"/>